<evidence type="ECO:0000313" key="2">
    <source>
        <dbReference type="EMBL" id="ETS01935.1"/>
    </source>
</evidence>
<dbReference type="KEGG" id="trr:M419DRAFT_35745"/>
<evidence type="ECO:0000313" key="3">
    <source>
        <dbReference type="Proteomes" id="UP000024376"/>
    </source>
</evidence>
<feature type="region of interest" description="Disordered" evidence="1">
    <location>
        <begin position="189"/>
        <end position="208"/>
    </location>
</feature>
<dbReference type="HOGENOM" id="CLU_1321733_0_0_1"/>
<sequence>MLFLMGTIVETDSLASKNCNALQRYAVIVAHHALPTILALATPCRCREGRLPELVLHKANDVWTCRQGPWRLRAERVATSEFRFRDLGDEVGGRQRSSTLRVLGPPAREIGYDKLPSSGLYIHHQQLPMYGVRGQWVWIRVSVKRVAKDLHAGHITMYTFVLPSGKKIWHRTLAEQAITLAGIGTLQSHAEAGSSGTARERATGEGWR</sequence>
<evidence type="ECO:0000256" key="1">
    <source>
        <dbReference type="SAM" id="MobiDB-lite"/>
    </source>
</evidence>
<accession>A0A024S9B7</accession>
<proteinExistence type="predicted"/>
<protein>
    <submittedName>
        <fullName evidence="2">Uncharacterized protein</fullName>
    </submittedName>
</protein>
<reference evidence="3" key="1">
    <citation type="journal article" date="2013" name="Ind. Biotechnol.">
        <title>Comparative genomics analysis of Trichoderma reesei strains.</title>
        <authorList>
            <person name="Koike H."/>
            <person name="Aerts A."/>
            <person name="LaButti K."/>
            <person name="Grigoriev I.V."/>
            <person name="Baker S.E."/>
        </authorList>
    </citation>
    <scope>NUCLEOTIDE SEQUENCE [LARGE SCALE GENOMIC DNA]</scope>
    <source>
        <strain evidence="3">ATCC 56765 / BCRC 32924 / NRRL 11460 / Rut C-30</strain>
    </source>
</reference>
<organism evidence="2 3">
    <name type="scientific">Hypocrea jecorina (strain ATCC 56765 / BCRC 32924 / NRRL 11460 / Rut C-30)</name>
    <name type="common">Trichoderma reesei</name>
    <dbReference type="NCBI Taxonomy" id="1344414"/>
    <lineage>
        <taxon>Eukaryota</taxon>
        <taxon>Fungi</taxon>
        <taxon>Dikarya</taxon>
        <taxon>Ascomycota</taxon>
        <taxon>Pezizomycotina</taxon>
        <taxon>Sordariomycetes</taxon>
        <taxon>Hypocreomycetidae</taxon>
        <taxon>Hypocreales</taxon>
        <taxon>Hypocreaceae</taxon>
        <taxon>Trichoderma</taxon>
    </lineage>
</organism>
<name>A0A024S9B7_HYPJR</name>
<dbReference type="AlphaFoldDB" id="A0A024S9B7"/>
<dbReference type="EMBL" id="KI911147">
    <property type="protein sequence ID" value="ETS01935.1"/>
    <property type="molecule type" value="Genomic_DNA"/>
</dbReference>
<gene>
    <name evidence="2" type="ORF">M419DRAFT_35745</name>
</gene>
<dbReference type="Proteomes" id="UP000024376">
    <property type="component" value="Unassembled WGS sequence"/>
</dbReference>
<feature type="compositionally biased region" description="Basic and acidic residues" evidence="1">
    <location>
        <begin position="198"/>
        <end position="208"/>
    </location>
</feature>